<dbReference type="Pfam" id="PF00382">
    <property type="entry name" value="TFIIB"/>
    <property type="match status" value="2"/>
</dbReference>
<feature type="domain" description="Transcription factor TFIIB cyclin-like" evidence="4">
    <location>
        <begin position="489"/>
        <end position="552"/>
    </location>
</feature>
<evidence type="ECO:0000313" key="6">
    <source>
        <dbReference type="Proteomes" id="UP001149813"/>
    </source>
</evidence>
<dbReference type="GO" id="GO:0017025">
    <property type="term" value="F:TBP-class protein binding"/>
    <property type="evidence" value="ECO:0007669"/>
    <property type="project" value="InterPro"/>
</dbReference>
<dbReference type="Gene3D" id="1.10.472.10">
    <property type="entry name" value="Cyclin-like"/>
    <property type="match status" value="2"/>
</dbReference>
<feature type="compositionally biased region" description="Polar residues" evidence="3">
    <location>
        <begin position="139"/>
        <end position="153"/>
    </location>
</feature>
<feature type="region of interest" description="Disordered" evidence="3">
    <location>
        <begin position="1"/>
        <end position="31"/>
    </location>
</feature>
<dbReference type="PANTHER" id="PTHR11618">
    <property type="entry name" value="TRANSCRIPTION INITIATION FACTOR IIB-RELATED"/>
    <property type="match status" value="1"/>
</dbReference>
<feature type="region of interest" description="Disordered" evidence="3">
    <location>
        <begin position="127"/>
        <end position="153"/>
    </location>
</feature>
<feature type="compositionally biased region" description="Polar residues" evidence="3">
    <location>
        <begin position="75"/>
        <end position="86"/>
    </location>
</feature>
<feature type="compositionally biased region" description="Polar residues" evidence="3">
    <location>
        <begin position="314"/>
        <end position="329"/>
    </location>
</feature>
<evidence type="ECO:0000259" key="4">
    <source>
        <dbReference type="Pfam" id="PF00382"/>
    </source>
</evidence>
<feature type="compositionally biased region" description="Basic residues" evidence="3">
    <location>
        <begin position="127"/>
        <end position="138"/>
    </location>
</feature>
<dbReference type="GO" id="GO:0070897">
    <property type="term" value="P:transcription preinitiation complex assembly"/>
    <property type="evidence" value="ECO:0007669"/>
    <property type="project" value="InterPro"/>
</dbReference>
<dbReference type="GO" id="GO:0097550">
    <property type="term" value="C:transcription preinitiation complex"/>
    <property type="evidence" value="ECO:0007669"/>
    <property type="project" value="TreeGrafter"/>
</dbReference>
<dbReference type="Proteomes" id="UP001149813">
    <property type="component" value="Unassembled WGS sequence"/>
</dbReference>
<dbReference type="InterPro" id="IPR013150">
    <property type="entry name" value="TFIIB_cyclin"/>
</dbReference>
<feature type="compositionally biased region" description="Low complexity" evidence="3">
    <location>
        <begin position="379"/>
        <end position="393"/>
    </location>
</feature>
<keyword evidence="1" id="KW-0805">Transcription regulation</keyword>
<comment type="caution">
    <text evidence="5">The sequence shown here is derived from an EMBL/GenBank/DDBJ whole genome shotgun (WGS) entry which is preliminary data.</text>
</comment>
<evidence type="ECO:0000256" key="1">
    <source>
        <dbReference type="ARBA" id="ARBA00023015"/>
    </source>
</evidence>
<feature type="region of interest" description="Disordered" evidence="3">
    <location>
        <begin position="215"/>
        <end position="397"/>
    </location>
</feature>
<feature type="domain" description="Transcription factor TFIIB cyclin-like" evidence="4">
    <location>
        <begin position="419"/>
        <end position="477"/>
    </location>
</feature>
<feature type="compositionally biased region" description="Basic residues" evidence="3">
    <location>
        <begin position="16"/>
        <end position="26"/>
    </location>
</feature>
<sequence>MDDDASETIASDTPAHHHHHHQKNMHSQHTVVEKSTLAGRINVLSLLNPEPADDYRGAEAENRVHGGSRGHTHSAAFSQGDSQTCSIVNESDGYEMAPWRQESGLGPPESSIRSSMVAGQRYASNYHHHHHHHHHHAGQQRNNPMHPSLSSFDSSARALDAERYKRAIIGRGMGRSEHVQPRIFVPMQPILGHSATSKDKSGDYIMSCVGEEHHHGMSSIESSTVFSTSPPPSPSSSVGGNARSQVNTSSDTVSESSTLLGKRMRPGANDFSDDDEDEDDDEDNDDDDGTYIDDSSYSTGSAKPRAASAFTVYPPSSGSAPLSARQSANVDGPVGRSLRNTSSVSPVDESSDKRKLRRTNSQKPEAVRKASPPVETDTASASLPSSASSSSSSEPEVDWQTLGVPEDIWLEVQALYEKVKVMKKVQNRQPRRMKPAILAALMFILCRSHGYPRTFAEICSAANVTKREIGMYYKLMNQVLDAQYTAFERAKPSAFLQRWCTALELPEWIPEAASKIYERADEMGIVQGKSPVSISAASIWLVIWCFNHRHGLGQIGFRVPEDTPVSSAAVPNVPMLALSEGQITCDQRDVCKAASVVIATLTSVFKLLLPHLNALVDGVSHIHQC</sequence>
<feature type="region of interest" description="Disordered" evidence="3">
    <location>
        <begin position="62"/>
        <end position="86"/>
    </location>
</feature>
<organism evidence="5 6">
    <name type="scientific">Coemansia erecta</name>
    <dbReference type="NCBI Taxonomy" id="147472"/>
    <lineage>
        <taxon>Eukaryota</taxon>
        <taxon>Fungi</taxon>
        <taxon>Fungi incertae sedis</taxon>
        <taxon>Zoopagomycota</taxon>
        <taxon>Kickxellomycotina</taxon>
        <taxon>Kickxellomycetes</taxon>
        <taxon>Kickxellales</taxon>
        <taxon>Kickxellaceae</taxon>
        <taxon>Coemansia</taxon>
    </lineage>
</organism>
<dbReference type="GO" id="GO:0005634">
    <property type="term" value="C:nucleus"/>
    <property type="evidence" value="ECO:0007669"/>
    <property type="project" value="TreeGrafter"/>
</dbReference>
<dbReference type="PRINTS" id="PR00685">
    <property type="entry name" value="TIFACTORIIB"/>
</dbReference>
<proteinExistence type="predicted"/>
<evidence type="ECO:0000256" key="3">
    <source>
        <dbReference type="SAM" id="MobiDB-lite"/>
    </source>
</evidence>
<dbReference type="SUPFAM" id="SSF47954">
    <property type="entry name" value="Cyclin-like"/>
    <property type="match status" value="2"/>
</dbReference>
<evidence type="ECO:0000313" key="5">
    <source>
        <dbReference type="EMBL" id="KAJ1722725.1"/>
    </source>
</evidence>
<feature type="compositionally biased region" description="Acidic residues" evidence="3">
    <location>
        <begin position="271"/>
        <end position="291"/>
    </location>
</feature>
<dbReference type="PANTHER" id="PTHR11618:SF13">
    <property type="entry name" value="TRANSCRIPTION INITIATION FACTOR IIB"/>
    <property type="match status" value="1"/>
</dbReference>
<dbReference type="OrthoDB" id="25790at2759"/>
<accession>A0A9W8CQR4</accession>
<dbReference type="AlphaFoldDB" id="A0A9W8CQR4"/>
<feature type="compositionally biased region" description="Low complexity" evidence="3">
    <location>
        <begin position="218"/>
        <end position="228"/>
    </location>
</feature>
<protein>
    <recommendedName>
        <fullName evidence="4">Transcription factor TFIIB cyclin-like domain-containing protein</fullName>
    </recommendedName>
</protein>
<dbReference type="EMBL" id="JANBOJ010000098">
    <property type="protein sequence ID" value="KAJ1722725.1"/>
    <property type="molecule type" value="Genomic_DNA"/>
</dbReference>
<name>A0A9W8CQR4_9FUNG</name>
<reference evidence="5" key="1">
    <citation type="submission" date="2022-07" db="EMBL/GenBank/DDBJ databases">
        <title>Phylogenomic reconstructions and comparative analyses of Kickxellomycotina fungi.</title>
        <authorList>
            <person name="Reynolds N.K."/>
            <person name="Stajich J.E."/>
            <person name="Barry K."/>
            <person name="Grigoriev I.V."/>
            <person name="Crous P."/>
            <person name="Smith M.E."/>
        </authorList>
    </citation>
    <scope>NUCLEOTIDE SEQUENCE</scope>
    <source>
        <strain evidence="5">NBRC 32514</strain>
    </source>
</reference>
<feature type="compositionally biased region" description="Polar residues" evidence="3">
    <location>
        <begin position="242"/>
        <end position="259"/>
    </location>
</feature>
<evidence type="ECO:0000256" key="2">
    <source>
        <dbReference type="ARBA" id="ARBA00023163"/>
    </source>
</evidence>
<dbReference type="InterPro" id="IPR000812">
    <property type="entry name" value="TFIIB"/>
</dbReference>
<keyword evidence="2" id="KW-0804">Transcription</keyword>
<keyword evidence="6" id="KW-1185">Reference proteome</keyword>
<gene>
    <name evidence="5" type="ORF">LPJ53_002898</name>
</gene>
<dbReference type="InterPro" id="IPR036915">
    <property type="entry name" value="Cyclin-like_sf"/>
</dbReference>